<evidence type="ECO:0000256" key="3">
    <source>
        <dbReference type="ARBA" id="ARBA00004740"/>
    </source>
</evidence>
<dbReference type="Gene3D" id="2.60.40.10">
    <property type="entry name" value="Immunoglobulins"/>
    <property type="match status" value="2"/>
</dbReference>
<protein>
    <recommendedName>
        <fullName evidence="13">Beta-mannosidase B</fullName>
        <ecNumber evidence="5">3.2.1.25</ecNumber>
    </recommendedName>
    <alternativeName>
        <fullName evidence="14">Mannanase B</fullName>
    </alternativeName>
</protein>
<evidence type="ECO:0000259" key="18">
    <source>
        <dbReference type="Pfam" id="PF22666"/>
    </source>
</evidence>
<feature type="domain" description="Mannosidase Ig/CBM-like" evidence="17">
    <location>
        <begin position="558"/>
        <end position="655"/>
    </location>
</feature>
<evidence type="ECO:0000259" key="16">
    <source>
        <dbReference type="Pfam" id="PF17753"/>
    </source>
</evidence>
<dbReference type="PANTHER" id="PTHR43730:SF1">
    <property type="entry name" value="BETA-MANNOSIDASE"/>
    <property type="match status" value="1"/>
</dbReference>
<evidence type="ECO:0000256" key="8">
    <source>
        <dbReference type="ARBA" id="ARBA00023180"/>
    </source>
</evidence>
<dbReference type="GO" id="GO:0000272">
    <property type="term" value="P:polysaccharide catabolic process"/>
    <property type="evidence" value="ECO:0007669"/>
    <property type="project" value="UniProtKB-KW"/>
</dbReference>
<sequence length="733" mass="83785">MTECRVIPLNKGWVFRQADDEKAEFLPVSQFPTNVHLDLMHHGLIADPFLGKNEFDVQWVGEKAWVYTTSFDTPALKGGEKAVLAFGGLDTHATVRLNATKILETENMFIPERIDVTELLRESNGPNVLNVTFESTFLLGKKIKEQYPNHHWTCWNGDSSRLAVRKAQYHYGWDWGPTLMTCGPWRPVDLEIYSSRISDLHFRQNVEKSLKQAELVVTAEVEGDAENVTFHIELDGEEKGAETVDIKDGVATMTFHVQDPQLWYPWRYGNQPLYTLCATVSSNGVKLHSTSKRVGLRRAELIQRRMDNTDGTSFFFEINNIPIFCGGSNWIPADNFIPRISRQKYYDWVKLMVDGNQVMVRVWGGGIFEEQAFYDACDELGLLVWQDFLFGCGNYPAFSSFLENVKREAIANVKILRHHPSIVILAGNNEDYQFAESEKLKWDPNDNDPISWLKSEFPARYIYEKILVDVTKDLIPDTLWKRQWKGPAREYCAGALVWQMNDCWPVTSWAIVDYHLRPKPAYYSVKRELAPITISLKRTSHTEYVDKYTNVYYKTTHKVEVWATNLTAEPRNVNVVLRTWDLITGAETSSEVLKSRFLLKENRSTEITEFKIPIKGKKGETKDGEEVNRTIVAAYLIENGMQVARYVNWPEPLRYAALQVPKKLQVTVSEDGKQVGLSTDLPVKGVVISTDEDTVVFEDNCVDLVPGETVYLGVKGLEKGQEDKISVRYLGSL</sequence>
<proteinExistence type="inferred from homology"/>
<dbReference type="Pfam" id="PF17786">
    <property type="entry name" value="Mannosidase_ig"/>
    <property type="match status" value="1"/>
</dbReference>
<evidence type="ECO:0000256" key="10">
    <source>
        <dbReference type="ARBA" id="ARBA00023295"/>
    </source>
</evidence>
<dbReference type="AlphaFoldDB" id="C6H3U4"/>
<organism evidence="19 20">
    <name type="scientific">Ajellomyces capsulatus (strain H143)</name>
    <name type="common">Darling's disease fungus</name>
    <name type="synonym">Histoplasma capsulatum</name>
    <dbReference type="NCBI Taxonomy" id="544712"/>
    <lineage>
        <taxon>Eukaryota</taxon>
        <taxon>Fungi</taxon>
        <taxon>Dikarya</taxon>
        <taxon>Ascomycota</taxon>
        <taxon>Pezizomycotina</taxon>
        <taxon>Eurotiomycetes</taxon>
        <taxon>Eurotiomycetidae</taxon>
        <taxon>Onygenales</taxon>
        <taxon>Ajellomycetaceae</taxon>
        <taxon>Histoplasma</taxon>
    </lineage>
</organism>
<keyword evidence="10" id="KW-0326">Glycosidase</keyword>
<comment type="subunit">
    <text evidence="4">Homodimer.</text>
</comment>
<evidence type="ECO:0000256" key="5">
    <source>
        <dbReference type="ARBA" id="ARBA00012754"/>
    </source>
</evidence>
<dbReference type="OrthoDB" id="2866996at2759"/>
<dbReference type="OMA" id="KRQWKGP"/>
<dbReference type="Gene3D" id="2.60.120.260">
    <property type="entry name" value="Galactose-binding domain-like"/>
    <property type="match status" value="1"/>
</dbReference>
<dbReference type="VEuPathDB" id="FungiDB:HCDG_00105"/>
<dbReference type="GO" id="GO:0004567">
    <property type="term" value="F:beta-mannosidase activity"/>
    <property type="evidence" value="ECO:0007669"/>
    <property type="project" value="UniProtKB-EC"/>
</dbReference>
<gene>
    <name evidence="19" type="ORF">HCDG_00105</name>
</gene>
<dbReference type="SUPFAM" id="SSF51445">
    <property type="entry name" value="(Trans)glycosidases"/>
    <property type="match status" value="1"/>
</dbReference>
<dbReference type="InterPro" id="IPR050887">
    <property type="entry name" value="Beta-mannosidase_GH2"/>
</dbReference>
<dbReference type="Pfam" id="PF22666">
    <property type="entry name" value="Glyco_hydro_2_N2"/>
    <property type="match status" value="1"/>
</dbReference>
<dbReference type="SUPFAM" id="SSF49785">
    <property type="entry name" value="Galactose-binding domain-like"/>
    <property type="match status" value="1"/>
</dbReference>
<evidence type="ECO:0000256" key="7">
    <source>
        <dbReference type="ARBA" id="ARBA00022801"/>
    </source>
</evidence>
<keyword evidence="9" id="KW-0119">Carbohydrate metabolism</keyword>
<dbReference type="UniPathway" id="UPA00280"/>
<dbReference type="InterPro" id="IPR036156">
    <property type="entry name" value="Beta-gal/glucu_dom_sf"/>
</dbReference>
<dbReference type="SUPFAM" id="SSF49303">
    <property type="entry name" value="beta-Galactosidase/glucuronidase domain"/>
    <property type="match status" value="2"/>
</dbReference>
<dbReference type="eggNOG" id="KOG2230">
    <property type="taxonomic scope" value="Eukaryota"/>
</dbReference>
<evidence type="ECO:0000256" key="13">
    <source>
        <dbReference type="ARBA" id="ARBA00041069"/>
    </source>
</evidence>
<dbReference type="Pfam" id="PF00703">
    <property type="entry name" value="Glyco_hydro_2"/>
    <property type="match status" value="1"/>
</dbReference>
<comment type="catalytic activity">
    <reaction evidence="1">
        <text>Hydrolysis of terminal, non-reducing beta-D-mannose residues in beta-D-mannosides.</text>
        <dbReference type="EC" id="3.2.1.25"/>
    </reaction>
</comment>
<dbReference type="InterPro" id="IPR041447">
    <property type="entry name" value="Mannosidase_ig"/>
</dbReference>
<feature type="domain" description="Beta-mannosidase-like galactose-binding" evidence="18">
    <location>
        <begin position="13"/>
        <end position="186"/>
    </location>
</feature>
<dbReference type="Proteomes" id="UP000002624">
    <property type="component" value="Unassembled WGS sequence"/>
</dbReference>
<dbReference type="InterPro" id="IPR008979">
    <property type="entry name" value="Galactose-bd-like_sf"/>
</dbReference>
<evidence type="ECO:0000256" key="1">
    <source>
        <dbReference type="ARBA" id="ARBA00000829"/>
    </source>
</evidence>
<dbReference type="GO" id="GO:0005576">
    <property type="term" value="C:extracellular region"/>
    <property type="evidence" value="ECO:0007669"/>
    <property type="project" value="UniProtKB-SubCell"/>
</dbReference>
<dbReference type="EC" id="3.2.1.25" evidence="5"/>
<dbReference type="InterPro" id="IPR041625">
    <property type="entry name" value="Beta-mannosidase_Ig"/>
</dbReference>
<feature type="domain" description="Glycoside hydrolase family 2 immunoglobulin-like beta-sandwich" evidence="15">
    <location>
        <begin position="196"/>
        <end position="297"/>
    </location>
</feature>
<dbReference type="Gene3D" id="3.20.20.80">
    <property type="entry name" value="Glycosidases"/>
    <property type="match status" value="2"/>
</dbReference>
<dbReference type="FunFam" id="2.60.120.260:FF:000118">
    <property type="entry name" value="Beta-mannosidase B"/>
    <property type="match status" value="1"/>
</dbReference>
<name>C6H3U4_AJECH</name>
<evidence type="ECO:0000259" key="17">
    <source>
        <dbReference type="Pfam" id="PF17786"/>
    </source>
</evidence>
<evidence type="ECO:0000256" key="11">
    <source>
        <dbReference type="ARBA" id="ARBA00023326"/>
    </source>
</evidence>
<feature type="domain" description="Beta-mannosidase Ig-fold" evidence="16">
    <location>
        <begin position="663"/>
        <end position="723"/>
    </location>
</feature>
<keyword evidence="11" id="KW-0624">Polysaccharide degradation</keyword>
<comment type="similarity">
    <text evidence="12">Belongs to the glycosyl hydrolase 2 family. Beta-mannosidase B subfamily.</text>
</comment>
<dbReference type="GO" id="GO:0006516">
    <property type="term" value="P:glycoprotein catabolic process"/>
    <property type="evidence" value="ECO:0007669"/>
    <property type="project" value="TreeGrafter"/>
</dbReference>
<evidence type="ECO:0000256" key="9">
    <source>
        <dbReference type="ARBA" id="ARBA00023277"/>
    </source>
</evidence>
<dbReference type="InterPro" id="IPR054593">
    <property type="entry name" value="Beta-mannosidase-like_N2"/>
</dbReference>
<dbReference type="InterPro" id="IPR013783">
    <property type="entry name" value="Ig-like_fold"/>
</dbReference>
<dbReference type="InterPro" id="IPR006102">
    <property type="entry name" value="Ig-like_GH2"/>
</dbReference>
<dbReference type="PANTHER" id="PTHR43730">
    <property type="entry name" value="BETA-MANNOSIDASE"/>
    <property type="match status" value="1"/>
</dbReference>
<comment type="subcellular location">
    <subcellularLocation>
        <location evidence="2">Secreted</location>
    </subcellularLocation>
</comment>
<keyword evidence="7" id="KW-0378">Hydrolase</keyword>
<dbReference type="EMBL" id="GG692419">
    <property type="protein sequence ID" value="EER44526.1"/>
    <property type="molecule type" value="Genomic_DNA"/>
</dbReference>
<evidence type="ECO:0000256" key="12">
    <source>
        <dbReference type="ARBA" id="ARBA00038429"/>
    </source>
</evidence>
<dbReference type="STRING" id="544712.C6H3U4"/>
<evidence type="ECO:0000313" key="20">
    <source>
        <dbReference type="Proteomes" id="UP000002624"/>
    </source>
</evidence>
<keyword evidence="8" id="KW-0325">Glycoprotein</keyword>
<dbReference type="InterPro" id="IPR017853">
    <property type="entry name" value="GH"/>
</dbReference>
<evidence type="ECO:0000259" key="15">
    <source>
        <dbReference type="Pfam" id="PF00703"/>
    </source>
</evidence>
<dbReference type="HOGENOM" id="CLU_005015_1_1_1"/>
<evidence type="ECO:0000256" key="6">
    <source>
        <dbReference type="ARBA" id="ARBA00022525"/>
    </source>
</evidence>
<evidence type="ECO:0000256" key="14">
    <source>
        <dbReference type="ARBA" id="ARBA00041614"/>
    </source>
</evidence>
<keyword evidence="6" id="KW-0964">Secreted</keyword>
<evidence type="ECO:0000313" key="19">
    <source>
        <dbReference type="EMBL" id="EER44526.1"/>
    </source>
</evidence>
<reference evidence="20" key="1">
    <citation type="submission" date="2009-05" db="EMBL/GenBank/DDBJ databases">
        <title>The genome sequence of Ajellomyces capsulatus strain H143.</title>
        <authorList>
            <person name="Champion M."/>
            <person name="Cuomo C.A."/>
            <person name="Ma L.-J."/>
            <person name="Henn M.R."/>
            <person name="Sil A."/>
            <person name="Goldman B."/>
            <person name="Young S.K."/>
            <person name="Kodira C.D."/>
            <person name="Zeng Q."/>
            <person name="Koehrsen M."/>
            <person name="Alvarado L."/>
            <person name="Berlin A.M."/>
            <person name="Borenstein D."/>
            <person name="Chen Z."/>
            <person name="Engels R."/>
            <person name="Freedman E."/>
            <person name="Gellesch M."/>
            <person name="Goldberg J."/>
            <person name="Griggs A."/>
            <person name="Gujja S."/>
            <person name="Heiman D.I."/>
            <person name="Hepburn T.A."/>
            <person name="Howarth C."/>
            <person name="Jen D."/>
            <person name="Larson L."/>
            <person name="Lewis B."/>
            <person name="Mehta T."/>
            <person name="Park D."/>
            <person name="Pearson M."/>
            <person name="Roberts A."/>
            <person name="Saif S."/>
            <person name="Shea T.D."/>
            <person name="Shenoy N."/>
            <person name="Sisk P."/>
            <person name="Stolte C."/>
            <person name="Sykes S."/>
            <person name="Walk T."/>
            <person name="White J."/>
            <person name="Yandava C."/>
            <person name="Klein B."/>
            <person name="McEwen J.G."/>
            <person name="Puccia R."/>
            <person name="Goldman G.H."/>
            <person name="Felipe M.S."/>
            <person name="Nino-Vega G."/>
            <person name="San-Blas G."/>
            <person name="Taylor J.W."/>
            <person name="Mendoza L."/>
            <person name="Galagan J.E."/>
            <person name="Nusbaum C."/>
            <person name="Birren B.W."/>
        </authorList>
    </citation>
    <scope>NUCLEOTIDE SEQUENCE [LARGE SCALE GENOMIC DNA]</scope>
    <source>
        <strain evidence="20">H143</strain>
    </source>
</reference>
<dbReference type="Pfam" id="PF17753">
    <property type="entry name" value="Ig_mannosidase"/>
    <property type="match status" value="1"/>
</dbReference>
<accession>C6H3U4</accession>
<comment type="pathway">
    <text evidence="3">Glycan metabolism; N-glycan degradation.</text>
</comment>
<evidence type="ECO:0000256" key="2">
    <source>
        <dbReference type="ARBA" id="ARBA00004613"/>
    </source>
</evidence>
<evidence type="ECO:0000256" key="4">
    <source>
        <dbReference type="ARBA" id="ARBA00011738"/>
    </source>
</evidence>